<feature type="domain" description="Glycosyl transferase family 1" evidence="2">
    <location>
        <begin position="193"/>
        <end position="340"/>
    </location>
</feature>
<dbReference type="Pfam" id="PF13439">
    <property type="entry name" value="Glyco_transf_4"/>
    <property type="match status" value="1"/>
</dbReference>
<name>A0ABP8PVH1_9BACT</name>
<dbReference type="EMBL" id="BAABGQ010000002">
    <property type="protein sequence ID" value="GAA4493190.1"/>
    <property type="molecule type" value="Genomic_DNA"/>
</dbReference>
<dbReference type="Pfam" id="PF00534">
    <property type="entry name" value="Glycos_transf_1"/>
    <property type="match status" value="1"/>
</dbReference>
<dbReference type="InterPro" id="IPR001296">
    <property type="entry name" value="Glyco_trans_1"/>
</dbReference>
<evidence type="ECO:0000313" key="5">
    <source>
        <dbReference type="Proteomes" id="UP001501243"/>
    </source>
</evidence>
<dbReference type="PANTHER" id="PTHR45947:SF3">
    <property type="entry name" value="SULFOQUINOVOSYL TRANSFERASE SQD2"/>
    <property type="match status" value="1"/>
</dbReference>
<evidence type="ECO:0008006" key="6">
    <source>
        <dbReference type="Google" id="ProtNLM"/>
    </source>
</evidence>
<dbReference type="InterPro" id="IPR050194">
    <property type="entry name" value="Glycosyltransferase_grp1"/>
</dbReference>
<reference evidence="5" key="1">
    <citation type="journal article" date="2019" name="Int. J. Syst. Evol. Microbiol.">
        <title>The Global Catalogue of Microorganisms (GCM) 10K type strain sequencing project: providing services to taxonomists for standard genome sequencing and annotation.</title>
        <authorList>
            <consortium name="The Broad Institute Genomics Platform"/>
            <consortium name="The Broad Institute Genome Sequencing Center for Infectious Disease"/>
            <person name="Wu L."/>
            <person name="Ma J."/>
        </authorList>
    </citation>
    <scope>NUCLEOTIDE SEQUENCE [LARGE SCALE GENOMIC DNA]</scope>
    <source>
        <strain evidence="5">JCM 17841</strain>
    </source>
</reference>
<dbReference type="Gene3D" id="3.40.50.2000">
    <property type="entry name" value="Glycogen Phosphorylase B"/>
    <property type="match status" value="2"/>
</dbReference>
<organism evidence="4 5">
    <name type="scientific">Hymenobacter ginsengisoli</name>
    <dbReference type="NCBI Taxonomy" id="1051626"/>
    <lineage>
        <taxon>Bacteria</taxon>
        <taxon>Pseudomonadati</taxon>
        <taxon>Bacteroidota</taxon>
        <taxon>Cytophagia</taxon>
        <taxon>Cytophagales</taxon>
        <taxon>Hymenobacteraceae</taxon>
        <taxon>Hymenobacter</taxon>
    </lineage>
</organism>
<dbReference type="InterPro" id="IPR028098">
    <property type="entry name" value="Glyco_trans_4-like_N"/>
</dbReference>
<evidence type="ECO:0000313" key="4">
    <source>
        <dbReference type="EMBL" id="GAA4493190.1"/>
    </source>
</evidence>
<accession>A0ABP8PVH1</accession>
<evidence type="ECO:0000256" key="1">
    <source>
        <dbReference type="SAM" id="MobiDB-lite"/>
    </source>
</evidence>
<feature type="domain" description="Glycosyltransferase subfamily 4-like N-terminal" evidence="3">
    <location>
        <begin position="15"/>
        <end position="176"/>
    </location>
</feature>
<sequence>MRIAYFSECMLPGQDGVSRVVNRAAAYQRELGNTLCWITAVPDPHLPEQQLSTFSIPVPGYAPYRMSLGWTQALRARLIAFQPDILHIHAPFWLGWAAARLARQLGIPCVATYHTDFISYASYHGARWLAPGIRWLNRRVYNACTLTLAPSCATQTMLTADGIARTRVLPHGVDTTAFQPRFRSAAWRKPFGADSCILLYVGRLVWEKDLALLAQVLPDLLARRPDVTFVFVGDGPARATLQSQLPQAHFLGYQTGDDLATAYASSDALVFPSATETFGNVTLEAMASGLTCLVADAGGSADLVEHRVTGLKFTPHCAHSLASNLRELVADKTQRRRMAAHALVFAQTQTWEAILDQQQAVYAEAVAHLAYTGATLWVSSDRSQQPTPEAARELPSWHSQLA</sequence>
<gene>
    <name evidence="4" type="ORF">GCM10023172_01440</name>
</gene>
<evidence type="ECO:0000259" key="2">
    <source>
        <dbReference type="Pfam" id="PF00534"/>
    </source>
</evidence>
<comment type="caution">
    <text evidence="4">The sequence shown here is derived from an EMBL/GenBank/DDBJ whole genome shotgun (WGS) entry which is preliminary data.</text>
</comment>
<dbReference type="SUPFAM" id="SSF53756">
    <property type="entry name" value="UDP-Glycosyltransferase/glycogen phosphorylase"/>
    <property type="match status" value="1"/>
</dbReference>
<protein>
    <recommendedName>
        <fullName evidence="6">Glycosyl transferase family 1</fullName>
    </recommendedName>
</protein>
<dbReference type="Proteomes" id="UP001501243">
    <property type="component" value="Unassembled WGS sequence"/>
</dbReference>
<keyword evidence="5" id="KW-1185">Reference proteome</keyword>
<proteinExistence type="predicted"/>
<feature type="region of interest" description="Disordered" evidence="1">
    <location>
        <begin position="382"/>
        <end position="402"/>
    </location>
</feature>
<dbReference type="PANTHER" id="PTHR45947">
    <property type="entry name" value="SULFOQUINOVOSYL TRANSFERASE SQD2"/>
    <property type="match status" value="1"/>
</dbReference>
<dbReference type="CDD" id="cd03814">
    <property type="entry name" value="GT4-like"/>
    <property type="match status" value="1"/>
</dbReference>
<evidence type="ECO:0000259" key="3">
    <source>
        <dbReference type="Pfam" id="PF13439"/>
    </source>
</evidence>